<feature type="transmembrane region" description="Helical" evidence="7">
    <location>
        <begin position="158"/>
        <end position="175"/>
    </location>
</feature>
<dbReference type="Pfam" id="PF07690">
    <property type="entry name" value="MFS_1"/>
    <property type="match status" value="1"/>
</dbReference>
<dbReference type="InterPro" id="IPR011701">
    <property type="entry name" value="MFS"/>
</dbReference>
<comment type="caution">
    <text evidence="9">The sequence shown here is derived from an EMBL/GenBank/DDBJ whole genome shotgun (WGS) entry which is preliminary data.</text>
</comment>
<dbReference type="EMBL" id="BNJG01000002">
    <property type="protein sequence ID" value="GHO56596.1"/>
    <property type="molecule type" value="Genomic_DNA"/>
</dbReference>
<feature type="transmembrane region" description="Helical" evidence="7">
    <location>
        <begin position="181"/>
        <end position="200"/>
    </location>
</feature>
<feature type="domain" description="Major facilitator superfamily (MFS) profile" evidence="8">
    <location>
        <begin position="1"/>
        <end position="203"/>
    </location>
</feature>
<dbReference type="Gene3D" id="1.20.1250.20">
    <property type="entry name" value="MFS general substrate transporter like domains"/>
    <property type="match status" value="1"/>
</dbReference>
<sequence length="455" mass="47523">MSQAATGLTRYPRALQSRAFALLWLGQAISSLGDGTFYIALAWQVLVLTGSGTAIAGVLVAGTIPRILFFLIGGVAADRLPRRLILLCSDSARAVIVLVVALLSWMHVLQVWHLVGLALLFGIVDGFFNPAYQAIIPQLVEKEALSSANALTGISQKVGLILGSAVAAGSITLFTSPASAFAFNGVTFIVSAICILLLRLPAQSQASALPSTDLKQVDEPAGLEGVPAAQESATVASSDSTTPVGMIGHVRSLFKDAGEGFRYVLKSPWLRVIIPISALCNIVISGPSQVATPKLVHDFYGAGAWLLGTIVMANSIGATIAMLLVGQIQLQKRRGLLIFLGLIGLSAAMITFGLPLPKSWEPVVVTVAALIGGGCLGFFSIIWITLLQEKVPGDKLGRVSSIDMLGSFALLPIGYALVGVLTDLFGAAPVFVVGGIVSLALCLIALSFRGVRELQ</sequence>
<evidence type="ECO:0000313" key="9">
    <source>
        <dbReference type="EMBL" id="GHO56596.1"/>
    </source>
</evidence>
<feature type="transmembrane region" description="Helical" evidence="7">
    <location>
        <begin position="424"/>
        <end position="448"/>
    </location>
</feature>
<evidence type="ECO:0000256" key="5">
    <source>
        <dbReference type="ARBA" id="ARBA00022989"/>
    </source>
</evidence>
<reference evidence="9 10" key="1">
    <citation type="journal article" date="2021" name="Int. J. Syst. Evol. Microbiol.">
        <title>Reticulibacter mediterranei gen. nov., sp. nov., within the new family Reticulibacteraceae fam. nov., and Ktedonospora formicarum gen. nov., sp. nov., Ktedonobacter robiniae sp. nov., Dictyobacter formicarum sp. nov. and Dictyobacter arantiisoli sp. nov., belonging to the class Ktedonobacteria.</title>
        <authorList>
            <person name="Yabe S."/>
            <person name="Zheng Y."/>
            <person name="Wang C.M."/>
            <person name="Sakai Y."/>
            <person name="Abe K."/>
            <person name="Yokota A."/>
            <person name="Donadio S."/>
            <person name="Cavaletti L."/>
            <person name="Monciardini P."/>
        </authorList>
    </citation>
    <scope>NUCLEOTIDE SEQUENCE [LARGE SCALE GENOMIC DNA]</scope>
    <source>
        <strain evidence="9 10">SOSP1-30</strain>
    </source>
</reference>
<keyword evidence="3" id="KW-1003">Cell membrane</keyword>
<dbReference type="InterPro" id="IPR020846">
    <property type="entry name" value="MFS_dom"/>
</dbReference>
<gene>
    <name evidence="9" type="ORF">KSB_50710</name>
</gene>
<organism evidence="9 10">
    <name type="scientific">Ktedonobacter robiniae</name>
    <dbReference type="NCBI Taxonomy" id="2778365"/>
    <lineage>
        <taxon>Bacteria</taxon>
        <taxon>Bacillati</taxon>
        <taxon>Chloroflexota</taxon>
        <taxon>Ktedonobacteria</taxon>
        <taxon>Ktedonobacterales</taxon>
        <taxon>Ktedonobacteraceae</taxon>
        <taxon>Ktedonobacter</taxon>
    </lineage>
</organism>
<evidence type="ECO:0000313" key="10">
    <source>
        <dbReference type="Proteomes" id="UP000654345"/>
    </source>
</evidence>
<dbReference type="Proteomes" id="UP000654345">
    <property type="component" value="Unassembled WGS sequence"/>
</dbReference>
<dbReference type="InterPro" id="IPR036259">
    <property type="entry name" value="MFS_trans_sf"/>
</dbReference>
<proteinExistence type="predicted"/>
<keyword evidence="2" id="KW-0813">Transport</keyword>
<dbReference type="PROSITE" id="PS50850">
    <property type="entry name" value="MFS"/>
    <property type="match status" value="1"/>
</dbReference>
<keyword evidence="6 7" id="KW-0472">Membrane</keyword>
<feature type="transmembrane region" description="Helical" evidence="7">
    <location>
        <begin position="302"/>
        <end position="324"/>
    </location>
</feature>
<dbReference type="CDD" id="cd06173">
    <property type="entry name" value="MFS_MefA_like"/>
    <property type="match status" value="1"/>
</dbReference>
<evidence type="ECO:0000256" key="2">
    <source>
        <dbReference type="ARBA" id="ARBA00022448"/>
    </source>
</evidence>
<feature type="transmembrane region" description="Helical" evidence="7">
    <location>
        <begin position="21"/>
        <end position="43"/>
    </location>
</feature>
<dbReference type="SUPFAM" id="SSF103473">
    <property type="entry name" value="MFS general substrate transporter"/>
    <property type="match status" value="1"/>
</dbReference>
<evidence type="ECO:0000256" key="7">
    <source>
        <dbReference type="SAM" id="Phobius"/>
    </source>
</evidence>
<dbReference type="PRINTS" id="PR01988">
    <property type="entry name" value="EXPORTERBACE"/>
</dbReference>
<keyword evidence="4 7" id="KW-0812">Transmembrane</keyword>
<feature type="transmembrane region" description="Helical" evidence="7">
    <location>
        <begin position="55"/>
        <end position="77"/>
    </location>
</feature>
<feature type="transmembrane region" description="Helical" evidence="7">
    <location>
        <begin position="336"/>
        <end position="357"/>
    </location>
</feature>
<dbReference type="PANTHER" id="PTHR43266">
    <property type="entry name" value="MACROLIDE-EFFLUX PROTEIN"/>
    <property type="match status" value="1"/>
</dbReference>
<accession>A0ABQ3UV81</accession>
<evidence type="ECO:0000259" key="8">
    <source>
        <dbReference type="PROSITE" id="PS50850"/>
    </source>
</evidence>
<feature type="transmembrane region" description="Helical" evidence="7">
    <location>
        <begin position="269"/>
        <end position="290"/>
    </location>
</feature>
<keyword evidence="10" id="KW-1185">Reference proteome</keyword>
<feature type="transmembrane region" description="Helical" evidence="7">
    <location>
        <begin position="84"/>
        <end position="105"/>
    </location>
</feature>
<dbReference type="RefSeq" id="WP_201373070.1">
    <property type="nucleotide sequence ID" value="NZ_BNJG01000002.1"/>
</dbReference>
<evidence type="ECO:0000256" key="3">
    <source>
        <dbReference type="ARBA" id="ARBA00022475"/>
    </source>
</evidence>
<feature type="transmembrane region" description="Helical" evidence="7">
    <location>
        <begin position="399"/>
        <end position="418"/>
    </location>
</feature>
<feature type="transmembrane region" description="Helical" evidence="7">
    <location>
        <begin position="111"/>
        <end position="132"/>
    </location>
</feature>
<evidence type="ECO:0000256" key="6">
    <source>
        <dbReference type="ARBA" id="ARBA00023136"/>
    </source>
</evidence>
<comment type="subcellular location">
    <subcellularLocation>
        <location evidence="1">Cell membrane</location>
        <topology evidence="1">Multi-pass membrane protein</topology>
    </subcellularLocation>
</comment>
<name>A0ABQ3UV81_9CHLR</name>
<evidence type="ECO:0000256" key="1">
    <source>
        <dbReference type="ARBA" id="ARBA00004651"/>
    </source>
</evidence>
<dbReference type="PANTHER" id="PTHR43266:SF2">
    <property type="entry name" value="MAJOR FACILITATOR SUPERFAMILY (MFS) PROFILE DOMAIN-CONTAINING PROTEIN"/>
    <property type="match status" value="1"/>
</dbReference>
<feature type="transmembrane region" description="Helical" evidence="7">
    <location>
        <begin position="363"/>
        <end position="387"/>
    </location>
</feature>
<dbReference type="InterPro" id="IPR022324">
    <property type="entry name" value="Bacilysin_exporter_BacE_put"/>
</dbReference>
<evidence type="ECO:0000256" key="4">
    <source>
        <dbReference type="ARBA" id="ARBA00022692"/>
    </source>
</evidence>
<protein>
    <submittedName>
        <fullName evidence="9">Transporter</fullName>
    </submittedName>
</protein>
<keyword evidence="5 7" id="KW-1133">Transmembrane helix</keyword>